<keyword evidence="4" id="KW-0560">Oxidoreductase</keyword>
<reference evidence="6 7" key="1">
    <citation type="submission" date="2017-02" db="EMBL/GenBank/DDBJ databases">
        <title>Genomes of Trichoderma spp. with biocontrol activity.</title>
        <authorList>
            <person name="Gardiner D."/>
            <person name="Kazan K."/>
            <person name="Vos C."/>
            <person name="Harvey P."/>
        </authorList>
    </citation>
    <scope>NUCLEOTIDE SEQUENCE [LARGE SCALE GENOMIC DNA]</scope>
    <source>
        <strain evidence="6 7">Tr1</strain>
    </source>
</reference>
<dbReference type="Gene3D" id="3.40.462.20">
    <property type="match status" value="1"/>
</dbReference>
<dbReference type="SUPFAM" id="SSF55103">
    <property type="entry name" value="FAD-linked oxidases, C-terminal domain"/>
    <property type="match status" value="1"/>
</dbReference>
<comment type="caution">
    <text evidence="6">The sequence shown here is derived from an EMBL/GenBank/DDBJ whole genome shotgun (WGS) entry which is preliminary data.</text>
</comment>
<evidence type="ECO:0000256" key="3">
    <source>
        <dbReference type="ARBA" id="ARBA00022827"/>
    </source>
</evidence>
<name>A0A2K0U8C7_TRIHA</name>
<gene>
    <name evidence="6" type="ORF">THARTR1_05237</name>
</gene>
<sequence>MASITAGPEFHDAPPPGFSSASIIAQDAPALHGLHHEAPQLHIYTASTADYETLNRVNDRSVTIPPVATVRPTNEKEVSTTVRYIAQNGLTLAIRNSGVDQGGRNIAFGPKDVSLDVRSLDKIVLSADRSEVTIGGGVIGGKLLKFLDDHELTTPTAFSSAVGYVGWACGGGYSSLNGIMGLGVDNILGGRVVLADGRIMDTDEAGCDPDLLWALRGGGAGLVGVVASLRVRVYRRPDCLAGNIIFPLSEAPQIARQLNELYAWKKPSKFAGDVAVIDPTGGGAIFSFLFFWALEEDRSDLEEAKEYLERVLKFGTVIANTAQESEFKFTAPFLIGSTGNTDRRIATPHQFLVSIPQPPLYGELIHFRLTASVPGWSEELGRIISEPMPTSASLIIMHDSHGAGTRASGLSAAESAVFSNREPHLMWGFFAAAPPDDEEGLKKSQAWAHRLNENVTKAGLVMPTRYINFAHPFKGDGFGYYGAQGLARIKAIKGRLDPLNLFIKNTPDLSETLSA</sequence>
<dbReference type="SUPFAM" id="SSF56176">
    <property type="entry name" value="FAD-binding/transporter-associated domain-like"/>
    <property type="match status" value="1"/>
</dbReference>
<keyword evidence="3" id="KW-0274">FAD</keyword>
<dbReference type="Proteomes" id="UP000236290">
    <property type="component" value="Unassembled WGS sequence"/>
</dbReference>
<dbReference type="PROSITE" id="PS51387">
    <property type="entry name" value="FAD_PCMH"/>
    <property type="match status" value="1"/>
</dbReference>
<dbReference type="Gene3D" id="3.30.465.10">
    <property type="match status" value="1"/>
</dbReference>
<comment type="similarity">
    <text evidence="1">Belongs to the oxygen-dependent FAD-linked oxidoreductase family.</text>
</comment>
<evidence type="ECO:0000256" key="4">
    <source>
        <dbReference type="ARBA" id="ARBA00023002"/>
    </source>
</evidence>
<organism evidence="6 7">
    <name type="scientific">Trichoderma harzianum</name>
    <name type="common">Hypocrea lixii</name>
    <dbReference type="NCBI Taxonomy" id="5544"/>
    <lineage>
        <taxon>Eukaryota</taxon>
        <taxon>Fungi</taxon>
        <taxon>Dikarya</taxon>
        <taxon>Ascomycota</taxon>
        <taxon>Pezizomycotina</taxon>
        <taxon>Sordariomycetes</taxon>
        <taxon>Hypocreomycetidae</taxon>
        <taxon>Hypocreales</taxon>
        <taxon>Hypocreaceae</taxon>
        <taxon>Trichoderma</taxon>
    </lineage>
</organism>
<evidence type="ECO:0000313" key="6">
    <source>
        <dbReference type="EMBL" id="PNP54030.1"/>
    </source>
</evidence>
<dbReference type="PANTHER" id="PTHR42973">
    <property type="entry name" value="BINDING OXIDOREDUCTASE, PUTATIVE (AFU_ORTHOLOGUE AFUA_1G17690)-RELATED"/>
    <property type="match status" value="1"/>
</dbReference>
<dbReference type="GO" id="GO:0071949">
    <property type="term" value="F:FAD binding"/>
    <property type="evidence" value="ECO:0007669"/>
    <property type="project" value="InterPro"/>
</dbReference>
<protein>
    <recommendedName>
        <fullName evidence="5">FAD-binding PCMH-type domain-containing protein</fullName>
    </recommendedName>
</protein>
<evidence type="ECO:0000259" key="5">
    <source>
        <dbReference type="PROSITE" id="PS51387"/>
    </source>
</evidence>
<dbReference type="OrthoDB" id="407275at2759"/>
<dbReference type="InterPro" id="IPR016167">
    <property type="entry name" value="FAD-bd_PCMH_sub1"/>
</dbReference>
<dbReference type="InterPro" id="IPR016169">
    <property type="entry name" value="FAD-bd_PCMH_sub2"/>
</dbReference>
<dbReference type="GO" id="GO:0016491">
    <property type="term" value="F:oxidoreductase activity"/>
    <property type="evidence" value="ECO:0007669"/>
    <property type="project" value="UniProtKB-KW"/>
</dbReference>
<dbReference type="InterPro" id="IPR016164">
    <property type="entry name" value="FAD-linked_Oxase-like_C"/>
</dbReference>
<feature type="domain" description="FAD-binding PCMH-type" evidence="5">
    <location>
        <begin position="62"/>
        <end position="236"/>
    </location>
</feature>
<dbReference type="AlphaFoldDB" id="A0A2K0U8C7"/>
<evidence type="ECO:0000256" key="2">
    <source>
        <dbReference type="ARBA" id="ARBA00022630"/>
    </source>
</evidence>
<dbReference type="Pfam" id="PF01565">
    <property type="entry name" value="FAD_binding_4"/>
    <property type="match status" value="1"/>
</dbReference>
<proteinExistence type="inferred from homology"/>
<evidence type="ECO:0000313" key="7">
    <source>
        <dbReference type="Proteomes" id="UP000236290"/>
    </source>
</evidence>
<keyword evidence="2" id="KW-0285">Flavoprotein</keyword>
<dbReference type="EMBL" id="MTYI01000063">
    <property type="protein sequence ID" value="PNP54030.1"/>
    <property type="molecule type" value="Genomic_DNA"/>
</dbReference>
<evidence type="ECO:0000256" key="1">
    <source>
        <dbReference type="ARBA" id="ARBA00005466"/>
    </source>
</evidence>
<accession>A0A2K0U8C7</accession>
<dbReference type="InterPro" id="IPR016166">
    <property type="entry name" value="FAD-bd_PCMH"/>
</dbReference>
<dbReference type="InterPro" id="IPR006094">
    <property type="entry name" value="Oxid_FAD_bind_N"/>
</dbReference>
<dbReference type="InterPro" id="IPR036318">
    <property type="entry name" value="FAD-bd_PCMH-like_sf"/>
</dbReference>
<dbReference type="Gene3D" id="3.30.43.10">
    <property type="entry name" value="Uridine Diphospho-n-acetylenolpyruvylglucosamine Reductase, domain 2"/>
    <property type="match status" value="1"/>
</dbReference>
<dbReference type="InterPro" id="IPR050416">
    <property type="entry name" value="FAD-linked_Oxidoreductase"/>
</dbReference>
<dbReference type="PANTHER" id="PTHR42973:SF7">
    <property type="entry name" value="FAD-BINDING PCMH-TYPE DOMAIN-CONTAINING PROTEIN"/>
    <property type="match status" value="1"/>
</dbReference>